<evidence type="ECO:0000256" key="1">
    <source>
        <dbReference type="SAM" id="MobiDB-lite"/>
    </source>
</evidence>
<evidence type="ECO:0000313" key="2">
    <source>
        <dbReference type="EMBL" id="KAA0020722.1"/>
    </source>
</evidence>
<dbReference type="EMBL" id="VTPX01000001">
    <property type="protein sequence ID" value="KAA0020722.1"/>
    <property type="molecule type" value="Genomic_DNA"/>
</dbReference>
<reference evidence="2 3" key="1">
    <citation type="submission" date="2019-08" db="EMBL/GenBank/DDBJ databases">
        <title>Bioinformatics analysis of the strain L3 and L5.</title>
        <authorList>
            <person name="Li X."/>
        </authorList>
    </citation>
    <scope>NUCLEOTIDE SEQUENCE [LARGE SCALE GENOMIC DNA]</scope>
    <source>
        <strain evidence="2 3">L3</strain>
    </source>
</reference>
<sequence length="923" mass="101532">MAEVMQYSFVAGELSPLLYGRVDLAKYPSALKKCRNFLVLPQGAAVNRPGSRFIVETKNSGQVRLIPFSFNVSQTYVLEMGFNYCRIVTNGAQLLDGGSPVEFATPYGIQDLNEITFVQSADILTLCHPDHAPRQIRREGAMSWSLSELSLSNDCFQDPNTNQAARMWVTAPTGTVTVKTNFDAFTIDMIGHQIRIDQIDNGDINAWTSFCEVDVGQLLTSDINTYEVIHKQDGALTGNIQPTFTYGTGWDGPNRFNPAYGEVVGVQLEYLHSGYGIALITGITDSRTATATVISRFPETVVDAGSGNTRTWEHTVEPTSGGGQGSQSNFSISGADSADPERFSVQVRQWDDDAGDYVSTVLGTSEYTISGSTLTTSSPVLTGAQSDGSGGTIQVDTFVTITQRVITGTSYKWYLPAWTDGQGYPRAVSYFQERFVFGGSDTFPDRVWMTESGIYNSFLVSNPSIDSDAIALRIAARQVNVIRHILPLNGLIAMTSGSEFLIGSENEALTPSSVFAKAQSYRGCGTPAPIVVGTVGIYIQGDQSKVRSLAYSFESDVYTGDDLTVLAEHLFDGRRVVSWDYSQSPYSMVWAVLDDGRLLSMTFMPEQQVIAWAQHDTDGTYESVCCVREGTIDVAYVSVRRTVEGQTKRYIERIGDRRFDDIRDAFFVDSGLTYDGRKSTRIDVDPGEDPDWSAGSYVAIRADRDMFDESMVGRYIRITGHDGQFAQLEIYNYLDPTLVYTHAVRVVPESCRVTYSYDWEIQAKTLSGLEHLEGKTVSVLADGNAVGSYIVEDGSVTLHNYYGVVHVGLPITAQIETLPFNSAQQMIRTKRKQITKVSLLVKDSRGIETGRSYSDLTYYQTEFAQHKERARLDGWANPITPITGKIDVNLAGSWDDDGTVVVQQKEPLPATILAIIPEVSVGG</sequence>
<gene>
    <name evidence="2" type="ORF">F0A16_02735</name>
</gene>
<keyword evidence="3" id="KW-1185">Reference proteome</keyword>
<comment type="caution">
    <text evidence="2">The sequence shown here is derived from an EMBL/GenBank/DDBJ whole genome shotgun (WGS) entry which is preliminary data.</text>
</comment>
<evidence type="ECO:0008006" key="4">
    <source>
        <dbReference type="Google" id="ProtNLM"/>
    </source>
</evidence>
<feature type="region of interest" description="Disordered" evidence="1">
    <location>
        <begin position="315"/>
        <end position="337"/>
    </location>
</feature>
<dbReference type="RefSeq" id="WP_149433841.1">
    <property type="nucleotide sequence ID" value="NZ_VTPX01000001.1"/>
</dbReference>
<accession>A0A640WJL1</accession>
<protein>
    <recommendedName>
        <fullName evidence="4">Ubiquitin-activating enzyme E1 FCCH domain-containing protein</fullName>
    </recommendedName>
</protein>
<name>A0A640WJL1_9GAMM</name>
<evidence type="ECO:0000313" key="3">
    <source>
        <dbReference type="Proteomes" id="UP000466024"/>
    </source>
</evidence>
<dbReference type="AlphaFoldDB" id="A0A640WJL1"/>
<dbReference type="Proteomes" id="UP000466024">
    <property type="component" value="Unassembled WGS sequence"/>
</dbReference>
<proteinExistence type="predicted"/>
<organism evidence="2 3">
    <name type="scientific">Salinicola corii</name>
    <dbReference type="NCBI Taxonomy" id="2606937"/>
    <lineage>
        <taxon>Bacteria</taxon>
        <taxon>Pseudomonadati</taxon>
        <taxon>Pseudomonadota</taxon>
        <taxon>Gammaproteobacteria</taxon>
        <taxon>Oceanospirillales</taxon>
        <taxon>Halomonadaceae</taxon>
        <taxon>Salinicola</taxon>
    </lineage>
</organism>